<evidence type="ECO:0000256" key="10">
    <source>
        <dbReference type="HAMAP-Rule" id="MF_01405"/>
    </source>
</evidence>
<dbReference type="GO" id="GO:0017111">
    <property type="term" value="F:ribonucleoside triphosphate phosphatase activity"/>
    <property type="evidence" value="ECO:0007669"/>
    <property type="project" value="InterPro"/>
</dbReference>
<evidence type="ECO:0000256" key="3">
    <source>
        <dbReference type="ARBA" id="ARBA00022723"/>
    </source>
</evidence>
<keyword evidence="4 10" id="KW-0547">Nucleotide-binding</keyword>
<dbReference type="AlphaFoldDB" id="A0A540V857"/>
<evidence type="ECO:0000256" key="8">
    <source>
        <dbReference type="ARBA" id="ARBA00051875"/>
    </source>
</evidence>
<comment type="catalytic activity">
    <reaction evidence="9 10">
        <text>XTP + H2O = XMP + diphosphate + H(+)</text>
        <dbReference type="Rhea" id="RHEA:28610"/>
        <dbReference type="ChEBI" id="CHEBI:15377"/>
        <dbReference type="ChEBI" id="CHEBI:15378"/>
        <dbReference type="ChEBI" id="CHEBI:33019"/>
        <dbReference type="ChEBI" id="CHEBI:57464"/>
        <dbReference type="ChEBI" id="CHEBI:61314"/>
        <dbReference type="EC" id="3.6.1.66"/>
    </reaction>
</comment>
<sequence length="205" mass="22245">MPTLLLATHNPGKIREYRALLADLPVTVLSLAEAGIELEVPETGTTFAENAVLKARAYAKHSGHWAWADDSGLEVDALGGRPGVYSARYAGPQASDEERHRRLLAELQAFPPEQWTARFRCVIAIARPDGALLTAEGTVEGHITDHPRGEHGFGYDPIFYLPSHGATMAELPPAEKNRISHRGQAARQAKALLRTWLFPGAASPA</sequence>
<dbReference type="EC" id="3.6.1.66" evidence="10"/>
<evidence type="ECO:0000256" key="1">
    <source>
        <dbReference type="ARBA" id="ARBA00008023"/>
    </source>
</evidence>
<dbReference type="NCBIfam" id="TIGR00042">
    <property type="entry name" value="RdgB/HAM1 family non-canonical purine NTP pyrophosphatase"/>
    <property type="match status" value="1"/>
</dbReference>
<dbReference type="RefSeq" id="WP_141612620.1">
    <property type="nucleotide sequence ID" value="NZ_VIGC02000069.1"/>
</dbReference>
<evidence type="ECO:0000256" key="6">
    <source>
        <dbReference type="ARBA" id="ARBA00022842"/>
    </source>
</evidence>
<reference evidence="12 13" key="1">
    <citation type="submission" date="2019-06" db="EMBL/GenBank/DDBJ databases">
        <title>Genome sequence of Litorilinea aerophila BAA-2444.</title>
        <authorList>
            <person name="Maclea K.S."/>
            <person name="Maurais E.G."/>
            <person name="Iannazzi L.C."/>
        </authorList>
    </citation>
    <scope>NUCLEOTIDE SEQUENCE [LARGE SCALE GENOMIC DNA]</scope>
    <source>
        <strain evidence="12 13">ATCC BAA-2444</strain>
    </source>
</reference>
<feature type="active site" description="Proton acceptor" evidence="10">
    <location>
        <position position="70"/>
    </location>
</feature>
<evidence type="ECO:0000256" key="9">
    <source>
        <dbReference type="ARBA" id="ARBA00052017"/>
    </source>
</evidence>
<evidence type="ECO:0000256" key="11">
    <source>
        <dbReference type="RuleBase" id="RU003781"/>
    </source>
</evidence>
<dbReference type="GO" id="GO:0005829">
    <property type="term" value="C:cytosol"/>
    <property type="evidence" value="ECO:0007669"/>
    <property type="project" value="TreeGrafter"/>
</dbReference>
<gene>
    <name evidence="12" type="ORF">FKZ61_23505</name>
</gene>
<dbReference type="EMBL" id="VIGC01000069">
    <property type="protein sequence ID" value="TQE92949.1"/>
    <property type="molecule type" value="Genomic_DNA"/>
</dbReference>
<dbReference type="NCBIfam" id="NF011397">
    <property type="entry name" value="PRK14822.1"/>
    <property type="match status" value="1"/>
</dbReference>
<dbReference type="OrthoDB" id="9807456at2"/>
<name>A0A540V857_9CHLR</name>
<evidence type="ECO:0000256" key="5">
    <source>
        <dbReference type="ARBA" id="ARBA00022801"/>
    </source>
</evidence>
<dbReference type="Pfam" id="PF01725">
    <property type="entry name" value="Ham1p_like"/>
    <property type="match status" value="1"/>
</dbReference>
<dbReference type="InParanoid" id="A0A540V857"/>
<keyword evidence="5 10" id="KW-0378">Hydrolase</keyword>
<dbReference type="GO" id="GO:0036220">
    <property type="term" value="F:ITP diphosphatase activity"/>
    <property type="evidence" value="ECO:0007669"/>
    <property type="project" value="UniProtKB-UniRule"/>
</dbReference>
<keyword evidence="3 10" id="KW-0479">Metal-binding</keyword>
<dbReference type="Gene3D" id="3.90.950.10">
    <property type="match status" value="1"/>
</dbReference>
<dbReference type="FunFam" id="3.90.950.10:FF:000001">
    <property type="entry name" value="dITP/XTP pyrophosphatase"/>
    <property type="match status" value="1"/>
</dbReference>
<feature type="binding site" evidence="10">
    <location>
        <begin position="181"/>
        <end position="182"/>
    </location>
    <ligand>
        <name>substrate</name>
    </ligand>
</feature>
<dbReference type="HAMAP" id="MF_01405">
    <property type="entry name" value="Non_canon_purine_NTPase"/>
    <property type="match status" value="1"/>
</dbReference>
<keyword evidence="13" id="KW-1185">Reference proteome</keyword>
<dbReference type="PANTHER" id="PTHR11067:SF9">
    <property type="entry name" value="INOSINE TRIPHOSPHATE PYROPHOSPHATASE"/>
    <property type="match status" value="1"/>
</dbReference>
<dbReference type="GO" id="GO:0035870">
    <property type="term" value="F:dITP diphosphatase activity"/>
    <property type="evidence" value="ECO:0007669"/>
    <property type="project" value="UniProtKB-UniRule"/>
</dbReference>
<comment type="subunit">
    <text evidence="2 10">Homodimer.</text>
</comment>
<dbReference type="GO" id="GO:0046872">
    <property type="term" value="F:metal ion binding"/>
    <property type="evidence" value="ECO:0007669"/>
    <property type="project" value="UniProtKB-KW"/>
</dbReference>
<comment type="caution">
    <text evidence="10">Lacks conserved residue(s) required for the propagation of feature annotation.</text>
</comment>
<dbReference type="InterPro" id="IPR029001">
    <property type="entry name" value="ITPase-like_fam"/>
</dbReference>
<evidence type="ECO:0000256" key="7">
    <source>
        <dbReference type="ARBA" id="ARBA00023080"/>
    </source>
</evidence>
<organism evidence="12 13">
    <name type="scientific">Litorilinea aerophila</name>
    <dbReference type="NCBI Taxonomy" id="1204385"/>
    <lineage>
        <taxon>Bacteria</taxon>
        <taxon>Bacillati</taxon>
        <taxon>Chloroflexota</taxon>
        <taxon>Caldilineae</taxon>
        <taxon>Caldilineales</taxon>
        <taxon>Caldilineaceae</taxon>
        <taxon>Litorilinea</taxon>
    </lineage>
</organism>
<feature type="binding site" evidence="10">
    <location>
        <begin position="153"/>
        <end position="156"/>
    </location>
    <ligand>
        <name>substrate</name>
    </ligand>
</feature>
<dbReference type="GO" id="GO:0036222">
    <property type="term" value="F:XTP diphosphatase activity"/>
    <property type="evidence" value="ECO:0007669"/>
    <property type="project" value="UniProtKB-UniRule"/>
</dbReference>
<dbReference type="InterPro" id="IPR020922">
    <property type="entry name" value="dITP/XTP_pyrophosphatase"/>
</dbReference>
<comment type="function">
    <text evidence="10">Pyrophosphatase that catalyzes the hydrolysis of nucleoside triphosphates to their monophosphate derivatives, with a high preference for the non-canonical purine nucleotides XTP (xanthosine triphosphate), dITP (deoxyinosine triphosphate) and ITP. Seems to function as a house-cleaning enzyme that removes non-canonical purine nucleotides from the nucleotide pool, thus preventing their incorporation into DNA/RNA and avoiding chromosomal lesions.</text>
</comment>
<dbReference type="GO" id="GO:0009146">
    <property type="term" value="P:purine nucleoside triphosphate catabolic process"/>
    <property type="evidence" value="ECO:0007669"/>
    <property type="project" value="UniProtKB-UniRule"/>
</dbReference>
<dbReference type="PANTHER" id="PTHR11067">
    <property type="entry name" value="INOSINE TRIPHOSPHATE PYROPHOSPHATASE/HAM1 PROTEIN"/>
    <property type="match status" value="1"/>
</dbReference>
<comment type="cofactor">
    <cofactor evidence="10">
        <name>Mg(2+)</name>
        <dbReference type="ChEBI" id="CHEBI:18420"/>
    </cofactor>
    <text evidence="10">Binds 1 Mg(2+) ion per subunit.</text>
</comment>
<accession>A0A540V857</accession>
<dbReference type="GO" id="GO:0009117">
    <property type="term" value="P:nucleotide metabolic process"/>
    <property type="evidence" value="ECO:0007669"/>
    <property type="project" value="UniProtKB-KW"/>
</dbReference>
<dbReference type="GO" id="GO:0000166">
    <property type="term" value="F:nucleotide binding"/>
    <property type="evidence" value="ECO:0007669"/>
    <property type="project" value="UniProtKB-KW"/>
</dbReference>
<feature type="binding site" evidence="10">
    <location>
        <begin position="8"/>
        <end position="13"/>
    </location>
    <ligand>
        <name>substrate</name>
    </ligand>
</feature>
<dbReference type="Proteomes" id="UP000317371">
    <property type="component" value="Unassembled WGS sequence"/>
</dbReference>
<comment type="similarity">
    <text evidence="1 10 11">Belongs to the HAM1 NTPase family.</text>
</comment>
<evidence type="ECO:0000313" key="12">
    <source>
        <dbReference type="EMBL" id="TQE92949.1"/>
    </source>
</evidence>
<keyword evidence="7 10" id="KW-0546">Nucleotide metabolism</keyword>
<dbReference type="InterPro" id="IPR002637">
    <property type="entry name" value="RdgB/HAM1"/>
</dbReference>
<proteinExistence type="inferred from homology"/>
<comment type="catalytic activity">
    <reaction evidence="10">
        <text>ITP + H2O = IMP + diphosphate + H(+)</text>
        <dbReference type="Rhea" id="RHEA:29399"/>
        <dbReference type="ChEBI" id="CHEBI:15377"/>
        <dbReference type="ChEBI" id="CHEBI:15378"/>
        <dbReference type="ChEBI" id="CHEBI:33019"/>
        <dbReference type="ChEBI" id="CHEBI:58053"/>
        <dbReference type="ChEBI" id="CHEBI:61402"/>
        <dbReference type="EC" id="3.6.1.66"/>
    </reaction>
</comment>
<dbReference type="FunCoup" id="A0A540V857">
    <property type="interactions" value="428"/>
</dbReference>
<feature type="binding site" evidence="10">
    <location>
        <position position="71"/>
    </location>
    <ligand>
        <name>substrate</name>
    </ligand>
</feature>
<comment type="caution">
    <text evidence="12">The sequence shown here is derived from an EMBL/GenBank/DDBJ whole genome shotgun (WGS) entry which is preliminary data.</text>
</comment>
<protein>
    <recommendedName>
        <fullName evidence="10">dITP/XTP pyrophosphatase</fullName>
        <ecNumber evidence="10">3.6.1.66</ecNumber>
    </recommendedName>
    <alternativeName>
        <fullName evidence="10">Non-canonical purine NTP pyrophosphatase</fullName>
    </alternativeName>
    <alternativeName>
        <fullName evidence="10">Non-standard purine NTP pyrophosphatase</fullName>
    </alternativeName>
    <alternativeName>
        <fullName evidence="10">Nucleoside-triphosphate diphosphatase</fullName>
    </alternativeName>
    <alternativeName>
        <fullName evidence="10">Nucleoside-triphosphate pyrophosphatase</fullName>
        <shortName evidence="10">NTPase</shortName>
    </alternativeName>
</protein>
<evidence type="ECO:0000313" key="13">
    <source>
        <dbReference type="Proteomes" id="UP000317371"/>
    </source>
</evidence>
<feature type="binding site" evidence="10">
    <location>
        <position position="70"/>
    </location>
    <ligand>
        <name>Mg(2+)</name>
        <dbReference type="ChEBI" id="CHEBI:18420"/>
    </ligand>
</feature>
<evidence type="ECO:0000256" key="2">
    <source>
        <dbReference type="ARBA" id="ARBA00011738"/>
    </source>
</evidence>
<comment type="catalytic activity">
    <reaction evidence="8 10">
        <text>dITP + H2O = dIMP + diphosphate + H(+)</text>
        <dbReference type="Rhea" id="RHEA:28342"/>
        <dbReference type="ChEBI" id="CHEBI:15377"/>
        <dbReference type="ChEBI" id="CHEBI:15378"/>
        <dbReference type="ChEBI" id="CHEBI:33019"/>
        <dbReference type="ChEBI" id="CHEBI:61194"/>
        <dbReference type="ChEBI" id="CHEBI:61382"/>
        <dbReference type="EC" id="3.6.1.66"/>
    </reaction>
</comment>
<dbReference type="SUPFAM" id="SSF52972">
    <property type="entry name" value="ITPase-like"/>
    <property type="match status" value="1"/>
</dbReference>
<evidence type="ECO:0000256" key="4">
    <source>
        <dbReference type="ARBA" id="ARBA00022741"/>
    </source>
</evidence>
<keyword evidence="6 10" id="KW-0460">Magnesium</keyword>
<feature type="binding site" evidence="10">
    <location>
        <position position="176"/>
    </location>
    <ligand>
        <name>substrate</name>
    </ligand>
</feature>
<dbReference type="CDD" id="cd00515">
    <property type="entry name" value="HAM1"/>
    <property type="match status" value="1"/>
</dbReference>